<dbReference type="PROSITE" id="PS51061">
    <property type="entry name" value="R3H"/>
    <property type="match status" value="1"/>
</dbReference>
<dbReference type="Gene3D" id="3.30.1370.50">
    <property type="entry name" value="R3H-like domain"/>
    <property type="match status" value="1"/>
</dbReference>
<organism evidence="3 4">
    <name type="scientific">Daucus carota subsp. sativus</name>
    <name type="common">Carrot</name>
    <dbReference type="NCBI Taxonomy" id="79200"/>
    <lineage>
        <taxon>Eukaryota</taxon>
        <taxon>Viridiplantae</taxon>
        <taxon>Streptophyta</taxon>
        <taxon>Embryophyta</taxon>
        <taxon>Tracheophyta</taxon>
        <taxon>Spermatophyta</taxon>
        <taxon>Magnoliopsida</taxon>
        <taxon>eudicotyledons</taxon>
        <taxon>Gunneridae</taxon>
        <taxon>Pentapetalae</taxon>
        <taxon>asterids</taxon>
        <taxon>campanulids</taxon>
        <taxon>Apiales</taxon>
        <taxon>Apiaceae</taxon>
        <taxon>Apioideae</taxon>
        <taxon>Scandiceae</taxon>
        <taxon>Daucinae</taxon>
        <taxon>Daucus</taxon>
        <taxon>Daucus sect. Daucus</taxon>
    </lineage>
</organism>
<dbReference type="SMART" id="SM00393">
    <property type="entry name" value="R3H"/>
    <property type="match status" value="1"/>
</dbReference>
<dbReference type="SUPFAM" id="SSF82708">
    <property type="entry name" value="R3H domain"/>
    <property type="match status" value="1"/>
</dbReference>
<sequence length="315" mass="35024">MSLAEYAMVEELAYLVKNNLECKHLVLSAEQTLIDFLKDDKRSNAALELQPMNPYNRLLLHRLAEIFGFSHQSVGEGDRRHLVLERCSETSIPSVLVSDLLWAHDDEHRPIVASDIVSRAEASQGVSAVKTDLHVSVAEREAAYLAARRQIFAAGEGVAYLPLKQKPPSNPVVARRMIVHALGKKKEWHDEVNGSNRDYCQDIDDINIEVRISPSTNSELDILKDGQTLSSRSYIQGETEIVEYDGAALSTTGNEVIKQAALRRKIPKFGISEAQKANIKKEQTGAAKRMFANALGYPSGRENSFLKFSGAEHNK</sequence>
<dbReference type="CDD" id="cd02642">
    <property type="entry name" value="R3H_encore_like"/>
    <property type="match status" value="1"/>
</dbReference>
<dbReference type="KEGG" id="dcr:108214862"/>
<proteinExistence type="predicted"/>
<feature type="domain" description="R3H" evidence="2">
    <location>
        <begin position="23"/>
        <end position="88"/>
    </location>
</feature>
<evidence type="ECO:0000313" key="4">
    <source>
        <dbReference type="Proteomes" id="UP000077755"/>
    </source>
</evidence>
<evidence type="ECO:0000256" key="1">
    <source>
        <dbReference type="ARBA" id="ARBA00022553"/>
    </source>
</evidence>
<dbReference type="GO" id="GO:0003676">
    <property type="term" value="F:nucleic acid binding"/>
    <property type="evidence" value="ECO:0007669"/>
    <property type="project" value="UniProtKB-UniRule"/>
</dbReference>
<protein>
    <recommendedName>
        <fullName evidence="2">R3H domain-containing protein</fullName>
    </recommendedName>
</protein>
<keyword evidence="1" id="KW-0597">Phosphoprotein</keyword>
<accession>A0AAF0XXA5</accession>
<name>A0AAF0XXA5_DAUCS</name>
<keyword evidence="4" id="KW-1185">Reference proteome</keyword>
<dbReference type="Pfam" id="PF01424">
    <property type="entry name" value="R3H"/>
    <property type="match status" value="1"/>
</dbReference>
<dbReference type="InterPro" id="IPR051937">
    <property type="entry name" value="R3H_domain_containing"/>
</dbReference>
<evidence type="ECO:0000259" key="2">
    <source>
        <dbReference type="PROSITE" id="PS51061"/>
    </source>
</evidence>
<dbReference type="InterPro" id="IPR001374">
    <property type="entry name" value="R3H_dom"/>
</dbReference>
<evidence type="ECO:0000313" key="3">
    <source>
        <dbReference type="EMBL" id="WOH15122.1"/>
    </source>
</evidence>
<dbReference type="PANTHER" id="PTHR15672:SF25">
    <property type="entry name" value="OS01G0100600 PROTEIN"/>
    <property type="match status" value="1"/>
</dbReference>
<dbReference type="Proteomes" id="UP000077755">
    <property type="component" value="Chromosome 9"/>
</dbReference>
<dbReference type="AlphaFoldDB" id="A0AAF0XXA5"/>
<gene>
    <name evidence="3" type="ORF">DCAR_0934659</name>
</gene>
<reference evidence="3" key="1">
    <citation type="journal article" date="2016" name="Nat. Genet.">
        <title>A high-quality carrot genome assembly provides new insights into carotenoid accumulation and asterid genome evolution.</title>
        <authorList>
            <person name="Iorizzo M."/>
            <person name="Ellison S."/>
            <person name="Senalik D."/>
            <person name="Zeng P."/>
            <person name="Satapoomin P."/>
            <person name="Huang J."/>
            <person name="Bowman M."/>
            <person name="Iovene M."/>
            <person name="Sanseverino W."/>
            <person name="Cavagnaro P."/>
            <person name="Yildiz M."/>
            <person name="Macko-Podgorni A."/>
            <person name="Moranska E."/>
            <person name="Grzebelus E."/>
            <person name="Grzebelus D."/>
            <person name="Ashrafi H."/>
            <person name="Zheng Z."/>
            <person name="Cheng S."/>
            <person name="Spooner D."/>
            <person name="Van Deynze A."/>
            <person name="Simon P."/>
        </authorList>
    </citation>
    <scope>NUCLEOTIDE SEQUENCE</scope>
    <source>
        <tissue evidence="3">Leaf</tissue>
    </source>
</reference>
<dbReference type="EMBL" id="CP093351">
    <property type="protein sequence ID" value="WOH15122.1"/>
    <property type="molecule type" value="Genomic_DNA"/>
</dbReference>
<dbReference type="InterPro" id="IPR036867">
    <property type="entry name" value="R3H_dom_sf"/>
</dbReference>
<reference evidence="3" key="2">
    <citation type="submission" date="2022-03" db="EMBL/GenBank/DDBJ databases">
        <title>Draft title - Genomic analysis of global carrot germplasm unveils the trajectory of domestication and the origin of high carotenoid orange carrot.</title>
        <authorList>
            <person name="Iorizzo M."/>
            <person name="Ellison S."/>
            <person name="Senalik D."/>
            <person name="Macko-Podgorni A."/>
            <person name="Grzebelus D."/>
            <person name="Bostan H."/>
            <person name="Rolling W."/>
            <person name="Curaba J."/>
            <person name="Simon P."/>
        </authorList>
    </citation>
    <scope>NUCLEOTIDE SEQUENCE</scope>
    <source>
        <tissue evidence="3">Leaf</tissue>
    </source>
</reference>
<dbReference type="PANTHER" id="PTHR15672">
    <property type="entry name" value="CAMP-REGULATED PHOSPHOPROTEIN 21 RELATED R3H DOMAIN CONTAINING PROTEIN"/>
    <property type="match status" value="1"/>
</dbReference>